<dbReference type="InterPro" id="IPR051013">
    <property type="entry name" value="MBL_superfamily_lactonases"/>
</dbReference>
<evidence type="ECO:0000256" key="3">
    <source>
        <dbReference type="ARBA" id="ARBA00022801"/>
    </source>
</evidence>
<comment type="similarity">
    <text evidence="1">Belongs to the metallo-beta-lactamase superfamily.</text>
</comment>
<reference evidence="6 7" key="1">
    <citation type="submission" date="2024-03" db="EMBL/GenBank/DDBJ databases">
        <title>A high-quality draft genome sequence of Diaporthe vaccinii, a causative agent of upright dieback and viscid rot disease in cranberry plants.</title>
        <authorList>
            <person name="Sarrasin M."/>
            <person name="Lang B.F."/>
            <person name="Burger G."/>
        </authorList>
    </citation>
    <scope>NUCLEOTIDE SEQUENCE [LARGE SCALE GENOMIC DNA]</scope>
    <source>
        <strain evidence="6 7">IS7</strain>
    </source>
</reference>
<evidence type="ECO:0000256" key="1">
    <source>
        <dbReference type="ARBA" id="ARBA00007749"/>
    </source>
</evidence>
<keyword evidence="4" id="KW-0862">Zinc</keyword>
<evidence type="ECO:0000313" key="6">
    <source>
        <dbReference type="EMBL" id="KAL2285085.1"/>
    </source>
</evidence>
<dbReference type="SMART" id="SM00849">
    <property type="entry name" value="Lactamase_B"/>
    <property type="match status" value="1"/>
</dbReference>
<evidence type="ECO:0000313" key="7">
    <source>
        <dbReference type="Proteomes" id="UP001600888"/>
    </source>
</evidence>
<dbReference type="PANTHER" id="PTHR42978">
    <property type="entry name" value="QUORUM-QUENCHING LACTONASE YTNP-RELATED-RELATED"/>
    <property type="match status" value="1"/>
</dbReference>
<keyword evidence="2" id="KW-0479">Metal-binding</keyword>
<dbReference type="PANTHER" id="PTHR42978:SF5">
    <property type="entry name" value="METALLO-BETA-LACTAMASE DOMAIN-CONTAINING PROTEIN"/>
    <property type="match status" value="1"/>
</dbReference>
<evidence type="ECO:0000256" key="2">
    <source>
        <dbReference type="ARBA" id="ARBA00022723"/>
    </source>
</evidence>
<proteinExistence type="inferred from homology"/>
<protein>
    <recommendedName>
        <fullName evidence="5">Metallo-beta-lactamase domain-containing protein</fullName>
    </recommendedName>
</protein>
<gene>
    <name evidence="6" type="ORF">FJTKL_08329</name>
</gene>
<dbReference type="Pfam" id="PF00753">
    <property type="entry name" value="Lactamase_B"/>
    <property type="match status" value="1"/>
</dbReference>
<name>A0ABR4ERY8_9PEZI</name>
<dbReference type="SUPFAM" id="SSF56281">
    <property type="entry name" value="Metallo-hydrolase/oxidoreductase"/>
    <property type="match status" value="1"/>
</dbReference>
<evidence type="ECO:0000259" key="5">
    <source>
        <dbReference type="SMART" id="SM00849"/>
    </source>
</evidence>
<comment type="caution">
    <text evidence="6">The sequence shown here is derived from an EMBL/GenBank/DDBJ whole genome shotgun (WGS) entry which is preliminary data.</text>
</comment>
<dbReference type="InterPro" id="IPR036866">
    <property type="entry name" value="RibonucZ/Hydroxyglut_hydro"/>
</dbReference>
<keyword evidence="3" id="KW-0378">Hydrolase</keyword>
<keyword evidence="7" id="KW-1185">Reference proteome</keyword>
<sequence>MSQSHHFIGIMMSAHLEIPASGATADVRVIDTKTLLLIDPALFVQPQTNTRIRPFHAPIYCFLVSRGGRHVLFDLGVRPDWEKYAPRVVSLIKATTQVTTTGVDIAHVLDHDASGLRVRSRDIEAVIWSHNHFDHIGNPSVFPPSTDLVVGPGVKDASWPGWPRVPNASVLDSDAAGRTVREITFSGEGALRIGRFAAFDYFGDGSFYLLDAPGHAVGHMCGLARVQSSPTPAFVLMGADACHHPGVLRPSPHLPLPSPATAGWRPAPCPGEMLHEFELGDTVRQQPFLTLPRNMLFPDHDAALDTVCKLQELDECEDVFIIIAHDVSIRDSLSFFPETINDWRERGIKKETRWKFCADFEVGNEPSEGLSK</sequence>
<accession>A0ABR4ERY8</accession>
<dbReference type="Gene3D" id="3.60.15.10">
    <property type="entry name" value="Ribonuclease Z/Hydroxyacylglutathione hydrolase-like"/>
    <property type="match status" value="1"/>
</dbReference>
<dbReference type="EMBL" id="JBAWTH010000032">
    <property type="protein sequence ID" value="KAL2285085.1"/>
    <property type="molecule type" value="Genomic_DNA"/>
</dbReference>
<organism evidence="6 7">
    <name type="scientific">Diaporthe vaccinii</name>
    <dbReference type="NCBI Taxonomy" id="105482"/>
    <lineage>
        <taxon>Eukaryota</taxon>
        <taxon>Fungi</taxon>
        <taxon>Dikarya</taxon>
        <taxon>Ascomycota</taxon>
        <taxon>Pezizomycotina</taxon>
        <taxon>Sordariomycetes</taxon>
        <taxon>Sordariomycetidae</taxon>
        <taxon>Diaporthales</taxon>
        <taxon>Diaporthaceae</taxon>
        <taxon>Diaporthe</taxon>
        <taxon>Diaporthe eres species complex</taxon>
    </lineage>
</organism>
<evidence type="ECO:0000256" key="4">
    <source>
        <dbReference type="ARBA" id="ARBA00022833"/>
    </source>
</evidence>
<dbReference type="Proteomes" id="UP001600888">
    <property type="component" value="Unassembled WGS sequence"/>
</dbReference>
<dbReference type="CDD" id="cd07730">
    <property type="entry name" value="metallo-hydrolase-like_MBL-fold"/>
    <property type="match status" value="1"/>
</dbReference>
<dbReference type="InterPro" id="IPR001279">
    <property type="entry name" value="Metallo-B-lactamas"/>
</dbReference>
<feature type="domain" description="Metallo-beta-lactamase" evidence="5">
    <location>
        <begin position="58"/>
        <end position="300"/>
    </location>
</feature>